<evidence type="ECO:0008006" key="4">
    <source>
        <dbReference type="Google" id="ProtNLM"/>
    </source>
</evidence>
<dbReference type="EMBL" id="MU005589">
    <property type="protein sequence ID" value="KAF2682004.1"/>
    <property type="molecule type" value="Genomic_DNA"/>
</dbReference>
<proteinExistence type="predicted"/>
<evidence type="ECO:0000313" key="2">
    <source>
        <dbReference type="EMBL" id="KAF2682004.1"/>
    </source>
</evidence>
<gene>
    <name evidence="2" type="ORF">K458DRAFT_308293</name>
</gene>
<evidence type="ECO:0000256" key="1">
    <source>
        <dbReference type="SAM" id="SignalP"/>
    </source>
</evidence>
<keyword evidence="3" id="KW-1185">Reference proteome</keyword>
<name>A0A6G1IUS8_9PLEO</name>
<evidence type="ECO:0000313" key="3">
    <source>
        <dbReference type="Proteomes" id="UP000799291"/>
    </source>
</evidence>
<organism evidence="2 3">
    <name type="scientific">Lentithecium fluviatile CBS 122367</name>
    <dbReference type="NCBI Taxonomy" id="1168545"/>
    <lineage>
        <taxon>Eukaryota</taxon>
        <taxon>Fungi</taxon>
        <taxon>Dikarya</taxon>
        <taxon>Ascomycota</taxon>
        <taxon>Pezizomycotina</taxon>
        <taxon>Dothideomycetes</taxon>
        <taxon>Pleosporomycetidae</taxon>
        <taxon>Pleosporales</taxon>
        <taxon>Massarineae</taxon>
        <taxon>Lentitheciaceae</taxon>
        <taxon>Lentithecium</taxon>
    </lineage>
</organism>
<feature type="signal peptide" evidence="1">
    <location>
        <begin position="1"/>
        <end position="18"/>
    </location>
</feature>
<feature type="chain" id="PRO_5026195327" description="F-box domain-containing protein" evidence="1">
    <location>
        <begin position="19"/>
        <end position="343"/>
    </location>
</feature>
<reference evidence="2" key="1">
    <citation type="journal article" date="2020" name="Stud. Mycol.">
        <title>101 Dothideomycetes genomes: a test case for predicting lifestyles and emergence of pathogens.</title>
        <authorList>
            <person name="Haridas S."/>
            <person name="Albert R."/>
            <person name="Binder M."/>
            <person name="Bloem J."/>
            <person name="Labutti K."/>
            <person name="Salamov A."/>
            <person name="Andreopoulos B."/>
            <person name="Baker S."/>
            <person name="Barry K."/>
            <person name="Bills G."/>
            <person name="Bluhm B."/>
            <person name="Cannon C."/>
            <person name="Castanera R."/>
            <person name="Culley D."/>
            <person name="Daum C."/>
            <person name="Ezra D."/>
            <person name="Gonzalez J."/>
            <person name="Henrissat B."/>
            <person name="Kuo A."/>
            <person name="Liang C."/>
            <person name="Lipzen A."/>
            <person name="Lutzoni F."/>
            <person name="Magnuson J."/>
            <person name="Mondo S."/>
            <person name="Nolan M."/>
            <person name="Ohm R."/>
            <person name="Pangilinan J."/>
            <person name="Park H.-J."/>
            <person name="Ramirez L."/>
            <person name="Alfaro M."/>
            <person name="Sun H."/>
            <person name="Tritt A."/>
            <person name="Yoshinaga Y."/>
            <person name="Zwiers L.-H."/>
            <person name="Turgeon B."/>
            <person name="Goodwin S."/>
            <person name="Spatafora J."/>
            <person name="Crous P."/>
            <person name="Grigoriev I."/>
        </authorList>
    </citation>
    <scope>NUCLEOTIDE SEQUENCE</scope>
    <source>
        <strain evidence="2">CBS 122367</strain>
    </source>
</reference>
<dbReference type="OrthoDB" id="6365676at2759"/>
<keyword evidence="1" id="KW-0732">Signal</keyword>
<sequence>MQPAFATLPLELFLYVLDELVGTRDSRQPIAYAPSETVSKTLRALTLVSRNIYLVASQYLYAHCLYLDNCTNYARFRRTLGLGLGRHPEALRYGEAGRNDRLFYEANVPGHIASMFISPLKMATCEKTPMVRLPQIIDLGLTIGATLKRLALDLQPVYTPRSEVIMARPHTAANNIFLHMPRLEELVCSYDVPDYFPHPPPNLKRLAMPFQDLTDTYLDFCFSISTLETLFFLRPQELSARHIDKLFARYRGHHLDVVLVDVNANHVTPELTRDWDDADAVIIWEVDVPKSYYGDEDDVVLCDGWIWSHGVQGTLWTQEKRKMRERKAIEESLMALYGVMLLD</sequence>
<dbReference type="Proteomes" id="UP000799291">
    <property type="component" value="Unassembled WGS sequence"/>
</dbReference>
<accession>A0A6G1IUS8</accession>
<dbReference type="AlphaFoldDB" id="A0A6G1IUS8"/>
<protein>
    <recommendedName>
        <fullName evidence="4">F-box domain-containing protein</fullName>
    </recommendedName>
</protein>